<dbReference type="AlphaFoldDB" id="A0A506QN14"/>
<dbReference type="GO" id="GO:0016020">
    <property type="term" value="C:membrane"/>
    <property type="evidence" value="ECO:0007669"/>
    <property type="project" value="TreeGrafter"/>
</dbReference>
<dbReference type="GO" id="GO:0016491">
    <property type="term" value="F:oxidoreductase activity"/>
    <property type="evidence" value="ECO:0007669"/>
    <property type="project" value="UniProtKB-KW"/>
</dbReference>
<name>A0A506QN14_9GAMM</name>
<dbReference type="InterPro" id="IPR006963">
    <property type="entry name" value="Mopterin_OxRdtase_4Fe-4S_dom"/>
</dbReference>
<gene>
    <name evidence="12" type="ORF">FJW01_02965</name>
</gene>
<dbReference type="InterPro" id="IPR041854">
    <property type="entry name" value="BFD-like_2Fe2S-bd_dom_sf"/>
</dbReference>
<evidence type="ECO:0000256" key="4">
    <source>
        <dbReference type="ARBA" id="ARBA00022485"/>
    </source>
</evidence>
<dbReference type="CDD" id="cd02791">
    <property type="entry name" value="MopB_CT_Nitrate-R-NapA-like"/>
    <property type="match status" value="1"/>
</dbReference>
<dbReference type="GO" id="GO:1990204">
    <property type="term" value="C:oxidoreductase complex"/>
    <property type="evidence" value="ECO:0007669"/>
    <property type="project" value="UniProtKB-ARBA"/>
</dbReference>
<dbReference type="InterPro" id="IPR006657">
    <property type="entry name" value="MoPterin_dinucl-bd_dom"/>
</dbReference>
<dbReference type="Pfam" id="PF00384">
    <property type="entry name" value="Molybdopterin"/>
    <property type="match status" value="1"/>
</dbReference>
<evidence type="ECO:0000256" key="6">
    <source>
        <dbReference type="ARBA" id="ARBA00022723"/>
    </source>
</evidence>
<dbReference type="GO" id="GO:0043546">
    <property type="term" value="F:molybdopterin cofactor binding"/>
    <property type="evidence" value="ECO:0007669"/>
    <property type="project" value="InterPro"/>
</dbReference>
<dbReference type="InterPro" id="IPR041957">
    <property type="entry name" value="CT_Nitrate-R-NapA-like"/>
</dbReference>
<evidence type="ECO:0000256" key="7">
    <source>
        <dbReference type="ARBA" id="ARBA00023002"/>
    </source>
</evidence>
<keyword evidence="7" id="KW-0560">Oxidoreductase</keyword>
<dbReference type="Gene3D" id="2.20.25.90">
    <property type="entry name" value="ADC-like domains"/>
    <property type="match status" value="1"/>
</dbReference>
<accession>A0A506QN14</accession>
<sequence length="873" mass="95066">MKTTCAYCGVGCGVEVTQSPGAPVRVSGDAGHPANAGRLCVKGAALGETLTLAGRLLHPELHHQRVSMETALDAAADGLRRIIDTHGPEAVAFYGSGQLLTEDYYVANKLMKGFLGVANIDTNSRLCMASAVTGYKRAFGADAVPCCYEDLDQAQLVILVGSNAAWAHPVLFQRLKKAKEQRPDMQIVVIDPRRTASCEFADLHLPLRPGSDPALFSGLLHWLEQHGGIDATMLPHLDGVDATLQAARRWDGAAVAAHCDLSQALITAFYRLFARHERVLTLWCMGINQSQSGSDNNNAILNAHLLSGRIGRPGCGPFSLTGQPNAMGGREVGGLANQLAAHMNFTADDCDRLQRFWRSPRMARKPGLTAVDLFEAIDRGTIKAVWIMGTNPAVSMPEGNRIARALAACPLVIVSDVLAQTDTTAFAHILLPAQGWGEKNGTVTNSERRISRQRAFMPPAGEAKPDWWLLSQVAQRLGFGEGFNWSHPAAIFREHAALSGFENNGERAFDISGLAGISDAEWEAMKPVQWPINAHYPQGCARLFSDRHFYHPDGKARLLPPATPQPVVPGTAYPLLMNSGRIRDQWHTMTRTGLVPRLMQHCDEPFAALHPQDAQRYGLCEGALARVQSESGWMTVRVTFDSGLRRGEIFVPMHWNRQFSLQGRVGSLVASTRCPVSSQPAFKQTAVRIQPLNTRWQGWLWQRDVSPPDGLRYWARTPYEGAQRFSLAGDGSPDQWITAILPPDGLQLQTAHAAEPHYRLLAWRDGELQLAFYAGESLPAINHAWVAQAFRQAPANAAERHALLAGQSALHAEAGRTICSCFGVGENTILQAIKQGCHSTQALGHALNCGTNCGSCLPELKHLLLSVAVPEEE</sequence>
<dbReference type="PROSITE" id="PS51669">
    <property type="entry name" value="4FE4S_MOW_BIS_MGD"/>
    <property type="match status" value="1"/>
</dbReference>
<evidence type="ECO:0000256" key="9">
    <source>
        <dbReference type="ARBA" id="ARBA00023014"/>
    </source>
</evidence>
<dbReference type="Pfam" id="PF04324">
    <property type="entry name" value="Fer2_BFD"/>
    <property type="match status" value="1"/>
</dbReference>
<evidence type="ECO:0000256" key="3">
    <source>
        <dbReference type="ARBA" id="ARBA00008747"/>
    </source>
</evidence>
<dbReference type="Gene3D" id="3.40.228.10">
    <property type="entry name" value="Dimethylsulfoxide Reductase, domain 2"/>
    <property type="match status" value="1"/>
</dbReference>
<evidence type="ECO:0000256" key="2">
    <source>
        <dbReference type="ARBA" id="ARBA00001966"/>
    </source>
</evidence>
<dbReference type="RefSeq" id="WP_140916854.1">
    <property type="nucleotide sequence ID" value="NZ_CP071407.1"/>
</dbReference>
<evidence type="ECO:0000256" key="5">
    <source>
        <dbReference type="ARBA" id="ARBA00022505"/>
    </source>
</evidence>
<dbReference type="GO" id="GO:0046872">
    <property type="term" value="F:metal ion binding"/>
    <property type="evidence" value="ECO:0007669"/>
    <property type="project" value="UniProtKB-KW"/>
</dbReference>
<keyword evidence="9" id="KW-0411">Iron-sulfur</keyword>
<reference evidence="12 13" key="1">
    <citation type="submission" date="2019-06" db="EMBL/GenBank/DDBJ databases">
        <title>Taxogenomics and systematics of the genus Pantoea.</title>
        <authorList>
            <person name="Tambong J.T."/>
        </authorList>
    </citation>
    <scope>NUCLEOTIDE SEQUENCE [LARGE SCALE GENOMIC DNA]</scope>
    <source>
        <strain evidence="12 13">LMG 24200</strain>
    </source>
</reference>
<dbReference type="CDD" id="cd02754">
    <property type="entry name" value="MopB_Nitrate-R-NapA-like"/>
    <property type="match status" value="1"/>
</dbReference>
<dbReference type="GO" id="GO:0045333">
    <property type="term" value="P:cellular respiration"/>
    <property type="evidence" value="ECO:0007669"/>
    <property type="project" value="UniProtKB-ARBA"/>
</dbReference>
<dbReference type="InterPro" id="IPR007419">
    <property type="entry name" value="BFD-like_2Fe2S-bd_dom"/>
</dbReference>
<dbReference type="SMART" id="SM00926">
    <property type="entry name" value="Molybdop_Fe4S4"/>
    <property type="match status" value="1"/>
</dbReference>
<dbReference type="EMBL" id="VHJA01000025">
    <property type="protein sequence ID" value="TPV47683.1"/>
    <property type="molecule type" value="Genomic_DNA"/>
</dbReference>
<dbReference type="Pfam" id="PF04879">
    <property type="entry name" value="Molybdop_Fe4S4"/>
    <property type="match status" value="1"/>
</dbReference>
<dbReference type="Pfam" id="PF01568">
    <property type="entry name" value="Molydop_binding"/>
    <property type="match status" value="1"/>
</dbReference>
<dbReference type="Gene3D" id="3.40.50.740">
    <property type="match status" value="1"/>
</dbReference>
<evidence type="ECO:0000256" key="1">
    <source>
        <dbReference type="ARBA" id="ARBA00001942"/>
    </source>
</evidence>
<dbReference type="PANTHER" id="PTHR43105:SF9">
    <property type="entry name" value="NADPH-FE(3+) OXIDOREDUCTASE SUBUNIT ALPHA"/>
    <property type="match status" value="1"/>
</dbReference>
<dbReference type="Gene3D" id="2.40.40.20">
    <property type="match status" value="1"/>
</dbReference>
<comment type="cofactor">
    <cofactor evidence="2">
        <name>[4Fe-4S] cluster</name>
        <dbReference type="ChEBI" id="CHEBI:49883"/>
    </cofactor>
</comment>
<keyword evidence="6" id="KW-0479">Metal-binding</keyword>
<dbReference type="GO" id="GO:0042128">
    <property type="term" value="P:nitrate assimilation"/>
    <property type="evidence" value="ECO:0007669"/>
    <property type="project" value="UniProtKB-KW"/>
</dbReference>
<comment type="caution">
    <text evidence="12">The sequence shown here is derived from an EMBL/GenBank/DDBJ whole genome shotgun (WGS) entry which is preliminary data.</text>
</comment>
<evidence type="ECO:0000313" key="12">
    <source>
        <dbReference type="EMBL" id="TPV47683.1"/>
    </source>
</evidence>
<protein>
    <submittedName>
        <fullName evidence="12">Nitrate reductase</fullName>
    </submittedName>
</protein>
<evidence type="ECO:0000259" key="11">
    <source>
        <dbReference type="PROSITE" id="PS51669"/>
    </source>
</evidence>
<organism evidence="12 13">
    <name type="scientific">Pantoea deleyi</name>
    <dbReference type="NCBI Taxonomy" id="470932"/>
    <lineage>
        <taxon>Bacteria</taxon>
        <taxon>Pseudomonadati</taxon>
        <taxon>Pseudomonadota</taxon>
        <taxon>Gammaproteobacteria</taxon>
        <taxon>Enterobacterales</taxon>
        <taxon>Erwiniaceae</taxon>
        <taxon>Pantoea</taxon>
    </lineage>
</organism>
<evidence type="ECO:0000313" key="13">
    <source>
        <dbReference type="Proteomes" id="UP000317747"/>
    </source>
</evidence>
<dbReference type="Gene3D" id="1.10.10.1100">
    <property type="entry name" value="BFD-like [2Fe-2S]-binding domain"/>
    <property type="match status" value="1"/>
</dbReference>
<dbReference type="GO" id="GO:0051539">
    <property type="term" value="F:4 iron, 4 sulfur cluster binding"/>
    <property type="evidence" value="ECO:0007669"/>
    <property type="project" value="UniProtKB-KW"/>
</dbReference>
<keyword evidence="5" id="KW-0500">Molybdenum</keyword>
<dbReference type="SUPFAM" id="SSF50692">
    <property type="entry name" value="ADC-like"/>
    <property type="match status" value="1"/>
</dbReference>
<feature type="domain" description="4Fe-4S Mo/W bis-MGD-type" evidence="11">
    <location>
        <begin position="1"/>
        <end position="54"/>
    </location>
</feature>
<dbReference type="InterPro" id="IPR050123">
    <property type="entry name" value="Prok_molybdopt-oxidoreductase"/>
</dbReference>
<evidence type="ECO:0000256" key="10">
    <source>
        <dbReference type="ARBA" id="ARBA00023063"/>
    </source>
</evidence>
<keyword evidence="13" id="KW-1185">Reference proteome</keyword>
<keyword evidence="8" id="KW-0408">Iron</keyword>
<dbReference type="PANTHER" id="PTHR43105">
    <property type="entry name" value="RESPIRATORY NITRATE REDUCTASE"/>
    <property type="match status" value="1"/>
</dbReference>
<keyword evidence="4" id="KW-0004">4Fe-4S</keyword>
<comment type="cofactor">
    <cofactor evidence="1">
        <name>Mo-bis(molybdopterin guanine dinucleotide)</name>
        <dbReference type="ChEBI" id="CHEBI:60539"/>
    </cofactor>
</comment>
<keyword evidence="10" id="KW-0534">Nitrate assimilation</keyword>
<comment type="similarity">
    <text evidence="3">Belongs to the prokaryotic molybdopterin-containing oxidoreductase family. NasA/NapA/NarB subfamily.</text>
</comment>
<evidence type="ECO:0000256" key="8">
    <source>
        <dbReference type="ARBA" id="ARBA00023004"/>
    </source>
</evidence>
<dbReference type="OrthoDB" id="9816402at2"/>
<dbReference type="InterPro" id="IPR006656">
    <property type="entry name" value="Mopterin_OxRdtase"/>
</dbReference>
<dbReference type="InterPro" id="IPR009010">
    <property type="entry name" value="Asp_de-COase-like_dom_sf"/>
</dbReference>
<dbReference type="Proteomes" id="UP000317747">
    <property type="component" value="Unassembled WGS sequence"/>
</dbReference>
<dbReference type="SUPFAM" id="SSF53706">
    <property type="entry name" value="Formate dehydrogenase/DMSO reductase, domains 1-3"/>
    <property type="match status" value="1"/>
</dbReference>
<proteinExistence type="inferred from homology"/>